<sequence length="108" mass="12113">MASSSLHIFCQNYGLEWASGGSLPDGEILVLSSFYGNGHSGYSLSYVFPLLMFKRKVLVNLIVVAEFFGSILFWSSTVQGLLDKPQLGLIFNYLARRSNPYKVKRQVK</sequence>
<dbReference type="EMBL" id="VSDO01000003">
    <property type="protein sequence ID" value="TYA11802.1"/>
    <property type="molecule type" value="Genomic_DNA"/>
</dbReference>
<accession>A0A5D0CPU0</accession>
<keyword evidence="3" id="KW-1185">Reference proteome</keyword>
<keyword evidence="1" id="KW-0472">Membrane</keyword>
<keyword evidence="1" id="KW-0812">Transmembrane</keyword>
<reference evidence="2 3" key="1">
    <citation type="submission" date="2019-08" db="EMBL/GenBank/DDBJ databases">
        <title>Genome sequencing of Paenibacillus faecis DSM 23593(T).</title>
        <authorList>
            <person name="Kook J.-K."/>
            <person name="Park S.-N."/>
            <person name="Lim Y.K."/>
        </authorList>
    </citation>
    <scope>NUCLEOTIDE SEQUENCE [LARGE SCALE GENOMIC DNA]</scope>
    <source>
        <strain evidence="2 3">DSM 23593</strain>
    </source>
</reference>
<organism evidence="2 3">
    <name type="scientific">Paenibacillus faecis</name>
    <dbReference type="NCBI Taxonomy" id="862114"/>
    <lineage>
        <taxon>Bacteria</taxon>
        <taxon>Bacillati</taxon>
        <taxon>Bacillota</taxon>
        <taxon>Bacilli</taxon>
        <taxon>Bacillales</taxon>
        <taxon>Paenibacillaceae</taxon>
        <taxon>Paenibacillus</taxon>
    </lineage>
</organism>
<evidence type="ECO:0000313" key="3">
    <source>
        <dbReference type="Proteomes" id="UP000325218"/>
    </source>
</evidence>
<comment type="caution">
    <text evidence="2">The sequence shown here is derived from an EMBL/GenBank/DDBJ whole genome shotgun (WGS) entry which is preliminary data.</text>
</comment>
<keyword evidence="1" id="KW-1133">Transmembrane helix</keyword>
<evidence type="ECO:0000256" key="1">
    <source>
        <dbReference type="SAM" id="Phobius"/>
    </source>
</evidence>
<feature type="transmembrane region" description="Helical" evidence="1">
    <location>
        <begin position="57"/>
        <end position="75"/>
    </location>
</feature>
<dbReference type="RefSeq" id="WP_148452775.1">
    <property type="nucleotide sequence ID" value="NZ_VSDO01000003.1"/>
</dbReference>
<dbReference type="Proteomes" id="UP000325218">
    <property type="component" value="Unassembled WGS sequence"/>
</dbReference>
<evidence type="ECO:0000313" key="2">
    <source>
        <dbReference type="EMBL" id="TYA11802.1"/>
    </source>
</evidence>
<gene>
    <name evidence="2" type="ORF">FRY98_13685</name>
</gene>
<dbReference type="AlphaFoldDB" id="A0A5D0CPU0"/>
<protein>
    <submittedName>
        <fullName evidence="2">Uncharacterized protein</fullName>
    </submittedName>
</protein>
<name>A0A5D0CPU0_9BACL</name>
<proteinExistence type="predicted"/>